<dbReference type="PANTHER" id="PTHR21340">
    <property type="entry name" value="DIADENOSINE 5,5-P1,P4-TETRAPHOSPHATE PYROPHOSPHOHYDROLASE MUTT"/>
    <property type="match status" value="1"/>
</dbReference>
<dbReference type="EC" id="3.6.1.55" evidence="4"/>
<dbReference type="PROSITE" id="PS00893">
    <property type="entry name" value="NUDIX_BOX"/>
    <property type="match status" value="1"/>
</dbReference>
<evidence type="ECO:0000256" key="2">
    <source>
        <dbReference type="ARBA" id="ARBA00022801"/>
    </source>
</evidence>
<dbReference type="Gene3D" id="3.90.79.10">
    <property type="entry name" value="Nucleoside Triphosphate Pyrophosphohydrolase"/>
    <property type="match status" value="1"/>
</dbReference>
<dbReference type="InterPro" id="IPR051325">
    <property type="entry name" value="Nudix_hydrolase_domain"/>
</dbReference>
<evidence type="ECO:0000259" key="3">
    <source>
        <dbReference type="PROSITE" id="PS51462"/>
    </source>
</evidence>
<name>A0A7W7IQG8_9CAUL</name>
<dbReference type="PROSITE" id="PS51462">
    <property type="entry name" value="NUDIX"/>
    <property type="match status" value="1"/>
</dbReference>
<dbReference type="RefSeq" id="WP_184270419.1">
    <property type="nucleotide sequence ID" value="NZ_JACHKY010000003.1"/>
</dbReference>
<dbReference type="GO" id="GO:0006754">
    <property type="term" value="P:ATP biosynthetic process"/>
    <property type="evidence" value="ECO:0007669"/>
    <property type="project" value="TreeGrafter"/>
</dbReference>
<dbReference type="EMBL" id="JACHKY010000003">
    <property type="protein sequence ID" value="MBB4798681.1"/>
    <property type="molecule type" value="Genomic_DNA"/>
</dbReference>
<sequence length="148" mass="16536">MKLQFGTARPGLDYIHRAATFGLVERDGKLACVRVDRGEGSYFDLPGGAVDGEESEQQALVREFAEETGLIVEPEDRLTEAAQYFRKTDGSPVNNAGGFWTVRLTGFDASTQCEDDHELVWLDPLDAVSRLRHEAHAWAVVKWLRSKI</sequence>
<dbReference type="InterPro" id="IPR000086">
    <property type="entry name" value="NUDIX_hydrolase_dom"/>
</dbReference>
<keyword evidence="5" id="KW-1185">Reference proteome</keyword>
<dbReference type="GO" id="GO:0006167">
    <property type="term" value="P:AMP biosynthetic process"/>
    <property type="evidence" value="ECO:0007669"/>
    <property type="project" value="TreeGrafter"/>
</dbReference>
<evidence type="ECO:0000256" key="1">
    <source>
        <dbReference type="ARBA" id="ARBA00001946"/>
    </source>
</evidence>
<evidence type="ECO:0000313" key="5">
    <source>
        <dbReference type="Proteomes" id="UP000539957"/>
    </source>
</evidence>
<dbReference type="GO" id="GO:0004081">
    <property type="term" value="F:bis(5'-nucleosyl)-tetraphosphatase (asymmetrical) activity"/>
    <property type="evidence" value="ECO:0007669"/>
    <property type="project" value="TreeGrafter"/>
</dbReference>
<comment type="cofactor">
    <cofactor evidence="1">
        <name>Mg(2+)</name>
        <dbReference type="ChEBI" id="CHEBI:18420"/>
    </cofactor>
</comment>
<dbReference type="AlphaFoldDB" id="A0A7W7IQG8"/>
<proteinExistence type="predicted"/>
<comment type="caution">
    <text evidence="4">The sequence shown here is derived from an EMBL/GenBank/DDBJ whole genome shotgun (WGS) entry which is preliminary data.</text>
</comment>
<dbReference type="InterPro" id="IPR020084">
    <property type="entry name" value="NUDIX_hydrolase_CS"/>
</dbReference>
<dbReference type="GO" id="GO:0035539">
    <property type="term" value="F:8-oxo-7,8-dihydrodeoxyguanosine triphosphate pyrophosphatase activity"/>
    <property type="evidence" value="ECO:0007669"/>
    <property type="project" value="UniProtKB-EC"/>
</dbReference>
<dbReference type="PANTHER" id="PTHR21340:SF0">
    <property type="entry name" value="BIS(5'-NUCLEOSYL)-TETRAPHOSPHATASE [ASYMMETRICAL]"/>
    <property type="match status" value="1"/>
</dbReference>
<accession>A0A7W7IQG8</accession>
<dbReference type="Pfam" id="PF00293">
    <property type="entry name" value="NUDIX"/>
    <property type="match status" value="1"/>
</dbReference>
<evidence type="ECO:0000313" key="4">
    <source>
        <dbReference type="EMBL" id="MBB4798681.1"/>
    </source>
</evidence>
<organism evidence="4 5">
    <name type="scientific">Brevundimonas bullata</name>
    <dbReference type="NCBI Taxonomy" id="13160"/>
    <lineage>
        <taxon>Bacteria</taxon>
        <taxon>Pseudomonadati</taxon>
        <taxon>Pseudomonadota</taxon>
        <taxon>Alphaproteobacteria</taxon>
        <taxon>Caulobacterales</taxon>
        <taxon>Caulobacteraceae</taxon>
        <taxon>Brevundimonas</taxon>
    </lineage>
</organism>
<feature type="domain" description="Nudix hydrolase" evidence="3">
    <location>
        <begin position="14"/>
        <end position="146"/>
    </location>
</feature>
<reference evidence="4 5" key="1">
    <citation type="submission" date="2020-08" db="EMBL/GenBank/DDBJ databases">
        <title>Functional genomics of gut bacteria from endangered species of beetles.</title>
        <authorList>
            <person name="Carlos-Shanley C."/>
        </authorList>
    </citation>
    <scope>NUCLEOTIDE SEQUENCE [LARGE SCALE GENOMIC DNA]</scope>
    <source>
        <strain evidence="4 5">S00123</strain>
    </source>
</reference>
<protein>
    <submittedName>
        <fullName evidence="4">8-oxo-dGTP diphosphatase</fullName>
        <ecNumber evidence="4">3.6.1.55</ecNumber>
    </submittedName>
</protein>
<dbReference type="Proteomes" id="UP000539957">
    <property type="component" value="Unassembled WGS sequence"/>
</dbReference>
<keyword evidence="2 4" id="KW-0378">Hydrolase</keyword>
<dbReference type="SUPFAM" id="SSF55811">
    <property type="entry name" value="Nudix"/>
    <property type="match status" value="1"/>
</dbReference>
<gene>
    <name evidence="4" type="ORF">HNP32_002425</name>
</gene>
<dbReference type="InterPro" id="IPR015797">
    <property type="entry name" value="NUDIX_hydrolase-like_dom_sf"/>
</dbReference>